<accession>A0AAV7SPM8</accession>
<evidence type="ECO:0000313" key="3">
    <source>
        <dbReference type="Proteomes" id="UP001066276"/>
    </source>
</evidence>
<comment type="caution">
    <text evidence="2">The sequence shown here is derived from an EMBL/GenBank/DDBJ whole genome shotgun (WGS) entry which is preliminary data.</text>
</comment>
<evidence type="ECO:0000313" key="2">
    <source>
        <dbReference type="EMBL" id="KAJ1166032.1"/>
    </source>
</evidence>
<proteinExistence type="predicted"/>
<dbReference type="EMBL" id="JANPWB010000008">
    <property type="protein sequence ID" value="KAJ1166032.1"/>
    <property type="molecule type" value="Genomic_DNA"/>
</dbReference>
<name>A0AAV7SPM8_PLEWA</name>
<dbReference type="AlphaFoldDB" id="A0AAV7SPM8"/>
<sequence length="96" mass="10282">MKRRPRPTFVSSGPSARRVCYSRAGGRSDCAQAGGGCGRGSRGAEASPRPFGRGPAVGNKRAEAAQHPALQQHTACARKREAKRPHAQVRQGVERY</sequence>
<gene>
    <name evidence="2" type="ORF">NDU88_006442</name>
</gene>
<keyword evidence="3" id="KW-1185">Reference proteome</keyword>
<protein>
    <submittedName>
        <fullName evidence="2">Uncharacterized protein</fullName>
    </submittedName>
</protein>
<dbReference type="Proteomes" id="UP001066276">
    <property type="component" value="Chromosome 4_2"/>
</dbReference>
<feature type="compositionally biased region" description="Basic residues" evidence="1">
    <location>
        <begin position="76"/>
        <end position="87"/>
    </location>
</feature>
<evidence type="ECO:0000256" key="1">
    <source>
        <dbReference type="SAM" id="MobiDB-lite"/>
    </source>
</evidence>
<organism evidence="2 3">
    <name type="scientific">Pleurodeles waltl</name>
    <name type="common">Iberian ribbed newt</name>
    <dbReference type="NCBI Taxonomy" id="8319"/>
    <lineage>
        <taxon>Eukaryota</taxon>
        <taxon>Metazoa</taxon>
        <taxon>Chordata</taxon>
        <taxon>Craniata</taxon>
        <taxon>Vertebrata</taxon>
        <taxon>Euteleostomi</taxon>
        <taxon>Amphibia</taxon>
        <taxon>Batrachia</taxon>
        <taxon>Caudata</taxon>
        <taxon>Salamandroidea</taxon>
        <taxon>Salamandridae</taxon>
        <taxon>Pleurodelinae</taxon>
        <taxon>Pleurodeles</taxon>
    </lineage>
</organism>
<reference evidence="2" key="1">
    <citation type="journal article" date="2022" name="bioRxiv">
        <title>Sequencing and chromosome-scale assembly of the giantPleurodeles waltlgenome.</title>
        <authorList>
            <person name="Brown T."/>
            <person name="Elewa A."/>
            <person name="Iarovenko S."/>
            <person name="Subramanian E."/>
            <person name="Araus A.J."/>
            <person name="Petzold A."/>
            <person name="Susuki M."/>
            <person name="Suzuki K.-i.T."/>
            <person name="Hayashi T."/>
            <person name="Toyoda A."/>
            <person name="Oliveira C."/>
            <person name="Osipova E."/>
            <person name="Leigh N.D."/>
            <person name="Simon A."/>
            <person name="Yun M.H."/>
        </authorList>
    </citation>
    <scope>NUCLEOTIDE SEQUENCE</scope>
    <source>
        <strain evidence="2">20211129_DDA</strain>
        <tissue evidence="2">Liver</tissue>
    </source>
</reference>
<feature type="region of interest" description="Disordered" evidence="1">
    <location>
        <begin position="24"/>
        <end position="96"/>
    </location>
</feature>